<feature type="region of interest" description="Disordered" evidence="1">
    <location>
        <begin position="207"/>
        <end position="230"/>
    </location>
</feature>
<organism evidence="2 3">
    <name type="scientific">Natronospirillum operosum</name>
    <dbReference type="NCBI Taxonomy" id="2759953"/>
    <lineage>
        <taxon>Bacteria</taxon>
        <taxon>Pseudomonadati</taxon>
        <taxon>Pseudomonadota</taxon>
        <taxon>Gammaproteobacteria</taxon>
        <taxon>Oceanospirillales</taxon>
        <taxon>Natronospirillaceae</taxon>
        <taxon>Natronospirillum</taxon>
    </lineage>
</organism>
<reference evidence="2 3" key="1">
    <citation type="submission" date="2019-04" db="EMBL/GenBank/DDBJ databases">
        <title>Natronospirillum operosus gen. nov., sp. nov., a haloalkaliphilic satellite isolated from decaying biomass of laboratory culture of cyanobacterium Geitlerinema sp. and proposal of Natronospirillaceae fam. nov. and Saccharospirillaceae fam. nov.</title>
        <authorList>
            <person name="Kevbrin V."/>
            <person name="Boltyanskaya Y."/>
            <person name="Koziaeva V."/>
            <person name="Grouzdev D.S."/>
            <person name="Park M."/>
            <person name="Cho J."/>
        </authorList>
    </citation>
    <scope>NUCLEOTIDE SEQUENCE [LARGE SCALE GENOMIC DNA]</scope>
    <source>
        <strain evidence="2 3">G-116</strain>
    </source>
</reference>
<keyword evidence="3" id="KW-1185">Reference proteome</keyword>
<dbReference type="SUPFAM" id="SSF56235">
    <property type="entry name" value="N-terminal nucleophile aminohydrolases (Ntn hydrolases)"/>
    <property type="match status" value="1"/>
</dbReference>
<proteinExistence type="predicted"/>
<dbReference type="PANTHER" id="PTHR39328:SF1">
    <property type="entry name" value="BLL2871 PROTEIN"/>
    <property type="match status" value="1"/>
</dbReference>
<gene>
    <name evidence="2" type="ORF">E4656_16590</name>
</gene>
<dbReference type="AlphaFoldDB" id="A0A4Z0WB75"/>
<dbReference type="Proteomes" id="UP000297475">
    <property type="component" value="Unassembled WGS sequence"/>
</dbReference>
<dbReference type="PANTHER" id="PTHR39328">
    <property type="entry name" value="BLL2871 PROTEIN"/>
    <property type="match status" value="1"/>
</dbReference>
<dbReference type="Gene3D" id="3.60.20.10">
    <property type="entry name" value="Glutamine Phosphoribosylpyrophosphate, subunit 1, domain 1"/>
    <property type="match status" value="1"/>
</dbReference>
<comment type="caution">
    <text evidence="2">The sequence shown here is derived from an EMBL/GenBank/DDBJ whole genome shotgun (WGS) entry which is preliminary data.</text>
</comment>
<protein>
    <submittedName>
        <fullName evidence="2">DUF1028 domain-containing protein</fullName>
    </submittedName>
</protein>
<dbReference type="EMBL" id="SRMF01000009">
    <property type="protein sequence ID" value="TGG91336.1"/>
    <property type="molecule type" value="Genomic_DNA"/>
</dbReference>
<accession>A0A4Z0WB75</accession>
<sequence length="230" mass="24610">MTYSIIAHDADHGAMGVATATGSVAVGGFVTHARIGAGVIATQGAFTNWLYGEWGLKMLEDGFNAGAVRDELIRMDGGSDYRQVVVCDRWGQTAGHTGSANLGQMAHHCEDHLALAGNMLSDAAVLQVMQACYLERPELPMHERLLAALQAGEQAGGDFRGSHSASLKVLYPDQPPVDLRVDWADQDCTLALEAVYQKTRTPAFQGFLAGVPTPSEPDKRGQVSDQEVDQ</sequence>
<dbReference type="Pfam" id="PF06267">
    <property type="entry name" value="DUF1028"/>
    <property type="match status" value="1"/>
</dbReference>
<evidence type="ECO:0000256" key="1">
    <source>
        <dbReference type="SAM" id="MobiDB-lite"/>
    </source>
</evidence>
<evidence type="ECO:0000313" key="3">
    <source>
        <dbReference type="Proteomes" id="UP000297475"/>
    </source>
</evidence>
<dbReference type="InterPro" id="IPR010430">
    <property type="entry name" value="DUF1028"/>
</dbReference>
<name>A0A4Z0WB75_9GAMM</name>
<dbReference type="OrthoDB" id="9790012at2"/>
<dbReference type="RefSeq" id="WP_135484428.1">
    <property type="nucleotide sequence ID" value="NZ_SRMF01000009.1"/>
</dbReference>
<evidence type="ECO:0000313" key="2">
    <source>
        <dbReference type="EMBL" id="TGG91336.1"/>
    </source>
</evidence>
<dbReference type="InterPro" id="IPR029055">
    <property type="entry name" value="Ntn_hydrolases_N"/>
</dbReference>